<organism evidence="4">
    <name type="scientific">Capitella teleta</name>
    <name type="common">Polychaete worm</name>
    <dbReference type="NCBI Taxonomy" id="283909"/>
    <lineage>
        <taxon>Eukaryota</taxon>
        <taxon>Metazoa</taxon>
        <taxon>Spiralia</taxon>
        <taxon>Lophotrochozoa</taxon>
        <taxon>Annelida</taxon>
        <taxon>Polychaeta</taxon>
        <taxon>Sedentaria</taxon>
        <taxon>Scolecida</taxon>
        <taxon>Capitellidae</taxon>
        <taxon>Capitella</taxon>
    </lineage>
</organism>
<dbReference type="PANTHER" id="PTHR21512:SF5">
    <property type="entry name" value="TRAFFICKING PROTEIN PARTICLE COMPLEX SUBUNIT 9"/>
    <property type="match status" value="1"/>
</dbReference>
<dbReference type="STRING" id="283909.R7VBV9"/>
<protein>
    <recommendedName>
        <fullName evidence="7">Trafficking protein particle complex subunit 9</fullName>
    </recommendedName>
</protein>
<dbReference type="Proteomes" id="UP000014760">
    <property type="component" value="Unassembled WGS sequence"/>
</dbReference>
<feature type="domain" description="Trs120/TRAPPC9 N-terminal" evidence="2">
    <location>
        <begin position="194"/>
        <end position="266"/>
    </location>
</feature>
<name>R7VBV9_CAPTE</name>
<evidence type="ECO:0000313" key="6">
    <source>
        <dbReference type="Proteomes" id="UP000014760"/>
    </source>
</evidence>
<evidence type="ECO:0000259" key="2">
    <source>
        <dbReference type="Pfam" id="PF08626"/>
    </source>
</evidence>
<sequence>MSSVDFEQTAEDHCRLLILVKQVGCHLKPKSLNFVYDCISKVTSHQVASPPRTIYLKYLKQYQRENSEWGDFQAHRKVLGLVCIGKCDDVNEVGELYKLHEDLKEQYSGTLYDSRLILLGLKQDGSAIEKRLRRDGTSHVICYPGEENCAGDLEIRMQEFVLSLFWVLESKRMDRRSLERHDRMALLTAPFEKKDMVGVDTDTRMYRKRCQGRLRKFLGDLCLLAGVPSEAMAHYQTASDILRSSADWLWLGAAYEGICAATVIMAKPPSRNAPKVGFQRNLSFSMQRGVSVQKEHLSQLPFTATLGRNFSNGFDLSEVRNSATPLPDDIIEKYRETVQQYAKFRNAGVVELEASLKACRVLVTQNKYLAAADFLQNVVYINIIMITEEEKTNRFSVLAELYDQLGMHRKAGFFRRISAMQSVSPANPKPGWPYCYRTLLQALSSFHLSLDPKDHKPGMASGWPVAQLRVLHDLIVSARKMGNPAIAIRHLTYLLHTMIEHLSVDEIKEMASILESYTSRCEGTPQALALDDGTILPPVPLLKFPTVKSLKLLNLPPHLRPVKLSKNSSDPVEKVKSANNPFIYSPLQIFKASSKTAEEKCELDFCWVQGDVCETSVFVSNPLPFELHCSNLGLLTEGIKFESYPSSLSLPAESGPFHVKLTGVPKESGSLVVHGYTTNSLGVRSHCRLRDMPQIEQNHYKIKVVPPLPQLQVSTSLPKSEMFSTLDDSDSVVTSASASLFAGERYKRVFTHKLC</sequence>
<dbReference type="GO" id="GO:0005802">
    <property type="term" value="C:trans-Golgi network"/>
    <property type="evidence" value="ECO:0007669"/>
    <property type="project" value="TreeGrafter"/>
</dbReference>
<dbReference type="OMA" id="HISLPQH"/>
<evidence type="ECO:0008006" key="7">
    <source>
        <dbReference type="Google" id="ProtNLM"/>
    </source>
</evidence>
<dbReference type="InterPro" id="IPR058563">
    <property type="entry name" value="Trs120_TRAPPC9_N"/>
</dbReference>
<reference evidence="6" key="1">
    <citation type="submission" date="2012-12" db="EMBL/GenBank/DDBJ databases">
        <authorList>
            <person name="Hellsten U."/>
            <person name="Grimwood J."/>
            <person name="Chapman J.A."/>
            <person name="Shapiro H."/>
            <person name="Aerts A."/>
            <person name="Otillar R.P."/>
            <person name="Terry A.Y."/>
            <person name="Boore J.L."/>
            <person name="Simakov O."/>
            <person name="Marletaz F."/>
            <person name="Cho S.-J."/>
            <person name="Edsinger-Gonzales E."/>
            <person name="Havlak P."/>
            <person name="Kuo D.-H."/>
            <person name="Larsson T."/>
            <person name="Lv J."/>
            <person name="Arendt D."/>
            <person name="Savage R."/>
            <person name="Osoegawa K."/>
            <person name="de Jong P."/>
            <person name="Lindberg D.R."/>
            <person name="Seaver E.C."/>
            <person name="Weisblat D.A."/>
            <person name="Putnam N.H."/>
            <person name="Grigoriev I.V."/>
            <person name="Rokhsar D.S."/>
        </authorList>
    </citation>
    <scope>NUCLEOTIDE SEQUENCE</scope>
    <source>
        <strain evidence="6">I ESC-2004</strain>
    </source>
</reference>
<proteinExistence type="inferred from homology"/>
<feature type="domain" description="Trs120/TRAPPC9 first Ig-like" evidence="3">
    <location>
        <begin position="547"/>
        <end position="677"/>
    </location>
</feature>
<keyword evidence="6" id="KW-1185">Reference proteome</keyword>
<dbReference type="FunCoup" id="R7VBV9">
    <property type="interactions" value="1902"/>
</dbReference>
<dbReference type="EnsemblMetazoa" id="CapteT114828">
    <property type="protein sequence ID" value="CapteP114828"/>
    <property type="gene ID" value="CapteG114828"/>
</dbReference>
<dbReference type="InterPro" id="IPR058565">
    <property type="entry name" value="Ig_TRAPPC9_Trs120_1st"/>
</dbReference>
<evidence type="ECO:0000313" key="4">
    <source>
        <dbReference type="EMBL" id="ELU16047.1"/>
    </source>
</evidence>
<evidence type="ECO:0000259" key="3">
    <source>
        <dbReference type="Pfam" id="PF26254"/>
    </source>
</evidence>
<dbReference type="Pfam" id="PF08626">
    <property type="entry name" value="TRAPPC9-Trs120"/>
    <property type="match status" value="1"/>
</dbReference>
<dbReference type="HOGENOM" id="CLU_004738_0_0_1"/>
<dbReference type="PANTHER" id="PTHR21512">
    <property type="entry name" value="TRAFFICKING PROTEIN PARTICLE COMPLEX SUBUNIT 9"/>
    <property type="match status" value="1"/>
</dbReference>
<reference evidence="5" key="3">
    <citation type="submission" date="2015-06" db="UniProtKB">
        <authorList>
            <consortium name="EnsemblMetazoa"/>
        </authorList>
    </citation>
    <scope>IDENTIFICATION</scope>
</reference>
<dbReference type="Pfam" id="PF26254">
    <property type="entry name" value="Ig_TRAPPC9-Trs120_1st"/>
    <property type="match status" value="1"/>
</dbReference>
<dbReference type="OrthoDB" id="27962at2759"/>
<gene>
    <name evidence="4" type="ORF">CAPTEDRAFT_114828</name>
</gene>
<dbReference type="EMBL" id="AMQN01004371">
    <property type="status" value="NOT_ANNOTATED_CDS"/>
    <property type="molecule type" value="Genomic_DNA"/>
</dbReference>
<evidence type="ECO:0000313" key="5">
    <source>
        <dbReference type="EnsemblMetazoa" id="CapteP114828"/>
    </source>
</evidence>
<dbReference type="InterPro" id="IPR013935">
    <property type="entry name" value="Trs120_TRAPPC9"/>
</dbReference>
<dbReference type="AlphaFoldDB" id="R7VBV9"/>
<comment type="similarity">
    <text evidence="1">Belongs to the NIBP family.</text>
</comment>
<dbReference type="EMBL" id="KB293367">
    <property type="protein sequence ID" value="ELU16047.1"/>
    <property type="molecule type" value="Genomic_DNA"/>
</dbReference>
<evidence type="ECO:0000256" key="1">
    <source>
        <dbReference type="ARBA" id="ARBA00008459"/>
    </source>
</evidence>
<reference evidence="4 6" key="2">
    <citation type="journal article" date="2013" name="Nature">
        <title>Insights into bilaterian evolution from three spiralian genomes.</title>
        <authorList>
            <person name="Simakov O."/>
            <person name="Marletaz F."/>
            <person name="Cho S.J."/>
            <person name="Edsinger-Gonzales E."/>
            <person name="Havlak P."/>
            <person name="Hellsten U."/>
            <person name="Kuo D.H."/>
            <person name="Larsson T."/>
            <person name="Lv J."/>
            <person name="Arendt D."/>
            <person name="Savage R."/>
            <person name="Osoegawa K."/>
            <person name="de Jong P."/>
            <person name="Grimwood J."/>
            <person name="Chapman J.A."/>
            <person name="Shapiro H."/>
            <person name="Aerts A."/>
            <person name="Otillar R.P."/>
            <person name="Terry A.Y."/>
            <person name="Boore J.L."/>
            <person name="Grigoriev I.V."/>
            <person name="Lindberg D.R."/>
            <person name="Seaver E.C."/>
            <person name="Weisblat D.A."/>
            <person name="Putnam N.H."/>
            <person name="Rokhsar D.S."/>
        </authorList>
    </citation>
    <scope>NUCLEOTIDE SEQUENCE</scope>
    <source>
        <strain evidence="4 6">I ESC-2004</strain>
    </source>
</reference>
<accession>R7VBV9</accession>